<dbReference type="InterPro" id="IPR006735">
    <property type="entry name" value="Rtf2"/>
</dbReference>
<feature type="compositionally biased region" description="Basic and acidic residues" evidence="1">
    <location>
        <begin position="281"/>
        <end position="291"/>
    </location>
</feature>
<evidence type="ECO:0000313" key="2">
    <source>
        <dbReference type="EMBL" id="KCV69118.1"/>
    </source>
</evidence>
<dbReference type="Proteomes" id="UP000030693">
    <property type="component" value="Unassembled WGS sequence"/>
</dbReference>
<gene>
    <name evidence="2" type="ORF">H696_04534</name>
</gene>
<dbReference type="RefSeq" id="XP_009496689.1">
    <property type="nucleotide sequence ID" value="XM_009498414.1"/>
</dbReference>
<dbReference type="GeneID" id="20529259"/>
<dbReference type="OrthoDB" id="247013at2759"/>
<sequence>MGNDGGSFFRRIEMVRVRAEREKLAKPDALHAQWATCFLSSTPLVDLVLADGVTTSIVACPLGRLYSREAVVQFLLRRREVTISEDPTAHRPDMAHIRRLKDLTVLKCPLANSGQYFVCPITGIPLNGTNPIAQARPCGCVAAIRAWANAGVIRREPGDSGLPEPLPESACLVCGQPLSEQLGLVPLYPGPEMEDLVRRRLRDISAIGRGSRGKALRSDRRVSPEPACAPGTGIDTGGLLLPMEGAAGTEGELPSTGSPKDHSALAGAELPRPKSQPGDPGLEHPRDRGSDRTPNGHLERALDHSHDRRPDRSPGPHRQGQRLGRLSQDHAEDRVRGHSPGRRRRRSPGSREASPSRRRDWDRDSLDRHPPRGLRGHHREQDAHGRHDRSPRSPPRRHHPDSSGDGYRRQDRSLDLGQHRARR</sequence>
<dbReference type="EMBL" id="KB932207">
    <property type="protein sequence ID" value="KCV69118.1"/>
    <property type="molecule type" value="Genomic_DNA"/>
</dbReference>
<organism evidence="2">
    <name type="scientific">Fonticula alba</name>
    <name type="common">Slime mold</name>
    <dbReference type="NCBI Taxonomy" id="691883"/>
    <lineage>
        <taxon>Eukaryota</taxon>
        <taxon>Rotosphaerida</taxon>
        <taxon>Fonticulaceae</taxon>
        <taxon>Fonticula</taxon>
    </lineage>
</organism>
<dbReference type="STRING" id="691883.A0A058Z5A8"/>
<dbReference type="PANTHER" id="PTHR12775:SF0">
    <property type="entry name" value="REPLICATION TERMINATION FACTOR 2"/>
    <property type="match status" value="1"/>
</dbReference>
<evidence type="ECO:0000256" key="1">
    <source>
        <dbReference type="SAM" id="MobiDB-lite"/>
    </source>
</evidence>
<feature type="compositionally biased region" description="Basic and acidic residues" evidence="1">
    <location>
        <begin position="379"/>
        <end position="391"/>
    </location>
</feature>
<name>A0A058Z5A8_FONAL</name>
<dbReference type="GO" id="GO:0005634">
    <property type="term" value="C:nucleus"/>
    <property type="evidence" value="ECO:0007669"/>
    <property type="project" value="TreeGrafter"/>
</dbReference>
<feature type="region of interest" description="Disordered" evidence="1">
    <location>
        <begin position="209"/>
        <end position="423"/>
    </location>
</feature>
<dbReference type="Pfam" id="PF04641">
    <property type="entry name" value="Rtf2"/>
    <property type="match status" value="1"/>
</dbReference>
<reference evidence="2" key="1">
    <citation type="submission" date="2013-04" db="EMBL/GenBank/DDBJ databases">
        <title>The Genome Sequence of Fonticula alba ATCC 38817.</title>
        <authorList>
            <consortium name="The Broad Institute Genomics Platform"/>
            <person name="Russ C."/>
            <person name="Cuomo C."/>
            <person name="Burger G."/>
            <person name="Gray M.W."/>
            <person name="Holland P.W.H."/>
            <person name="King N."/>
            <person name="Lang F.B.F."/>
            <person name="Roger A.J."/>
            <person name="Ruiz-Trillo I."/>
            <person name="Brown M."/>
            <person name="Walker B."/>
            <person name="Young S."/>
            <person name="Zeng Q."/>
            <person name="Gargeya S."/>
            <person name="Fitzgerald M."/>
            <person name="Haas B."/>
            <person name="Abouelleil A."/>
            <person name="Allen A.W."/>
            <person name="Alvarado L."/>
            <person name="Arachchi H.M."/>
            <person name="Berlin A.M."/>
            <person name="Chapman S.B."/>
            <person name="Gainer-Dewar J."/>
            <person name="Goldberg J."/>
            <person name="Griggs A."/>
            <person name="Gujja S."/>
            <person name="Hansen M."/>
            <person name="Howarth C."/>
            <person name="Imamovic A."/>
            <person name="Ireland A."/>
            <person name="Larimer J."/>
            <person name="McCowan C."/>
            <person name="Murphy C."/>
            <person name="Pearson M."/>
            <person name="Poon T.W."/>
            <person name="Priest M."/>
            <person name="Roberts A."/>
            <person name="Saif S."/>
            <person name="Shea T."/>
            <person name="Sisk P."/>
            <person name="Sykes S."/>
            <person name="Wortman J."/>
            <person name="Nusbaum C."/>
            <person name="Birren B."/>
        </authorList>
    </citation>
    <scope>NUCLEOTIDE SEQUENCE [LARGE SCALE GENOMIC DNA]</scope>
    <source>
        <strain evidence="2">ATCC 38817</strain>
    </source>
</reference>
<feature type="compositionally biased region" description="Basic and acidic residues" evidence="1">
    <location>
        <begin position="354"/>
        <end position="370"/>
    </location>
</feature>
<proteinExistence type="predicted"/>
<evidence type="ECO:0000313" key="3">
    <source>
        <dbReference type="Proteomes" id="UP000030693"/>
    </source>
</evidence>
<feature type="compositionally biased region" description="Basic and acidic residues" evidence="1">
    <location>
        <begin position="327"/>
        <end position="336"/>
    </location>
</feature>
<keyword evidence="3" id="KW-1185">Reference proteome</keyword>
<feature type="compositionally biased region" description="Basic and acidic residues" evidence="1">
    <location>
        <begin position="297"/>
        <end position="314"/>
    </location>
</feature>
<dbReference type="GO" id="GO:0006274">
    <property type="term" value="P:DNA replication termination"/>
    <property type="evidence" value="ECO:0007669"/>
    <property type="project" value="TreeGrafter"/>
</dbReference>
<feature type="compositionally biased region" description="Basic and acidic residues" evidence="1">
    <location>
        <begin position="400"/>
        <end position="423"/>
    </location>
</feature>
<accession>A0A058Z5A8</accession>
<evidence type="ECO:0008006" key="4">
    <source>
        <dbReference type="Google" id="ProtNLM"/>
    </source>
</evidence>
<dbReference type="eggNOG" id="KOG3113">
    <property type="taxonomic scope" value="Eukaryota"/>
</dbReference>
<feature type="compositionally biased region" description="Basic residues" evidence="1">
    <location>
        <begin position="337"/>
        <end position="348"/>
    </location>
</feature>
<protein>
    <recommendedName>
        <fullName evidence="4">Replication termination factor 2</fullName>
    </recommendedName>
</protein>
<dbReference type="AlphaFoldDB" id="A0A058Z5A8"/>
<dbReference type="PANTHER" id="PTHR12775">
    <property type="entry name" value="PROTEIN C20ORF43 HOMOLOG"/>
    <property type="match status" value="1"/>
</dbReference>